<evidence type="ECO:0000313" key="1">
    <source>
        <dbReference type="EMBL" id="ANY76923.1"/>
    </source>
</evidence>
<proteinExistence type="predicted"/>
<dbReference type="EMBL" id="CP016616">
    <property type="protein sequence ID" value="ANY76923.1"/>
    <property type="molecule type" value="Genomic_DNA"/>
</dbReference>
<accession>A0A1B2EAC3</accession>
<protein>
    <submittedName>
        <fullName evidence="1">Uncharacterized protein</fullName>
    </submittedName>
</protein>
<dbReference type="KEGG" id="moc:BB934_00755"/>
<sequence>MSPGSIQRLAGAPERQDTRLKARVCLYSTGSVFTTSGFDADLFSRSPDNPIGKGLKLGLAAVGGGRLVFEAGVPDE</sequence>
<reference evidence="1" key="1">
    <citation type="submission" date="2016-07" db="EMBL/GenBank/DDBJ databases">
        <title>Microvirga ossetica sp. nov. a new species of rhizobia isolated from root nodules of the legume species Vicia alpestris Steven originated from North Ossetia region in the Caucasus.</title>
        <authorList>
            <person name="Safronova V.I."/>
            <person name="Kuznetsova I.G."/>
            <person name="Sazanova A.L."/>
            <person name="Belimov A."/>
            <person name="Andronov E."/>
            <person name="Osledkin Y.S."/>
            <person name="Onishchuk O.P."/>
            <person name="Kurchak O.N."/>
            <person name="Shaposhnikov A.I."/>
            <person name="Willems A."/>
            <person name="Tikhonovich I.A."/>
        </authorList>
    </citation>
    <scope>NUCLEOTIDE SEQUENCE [LARGE SCALE GENOMIC DNA]</scope>
    <source>
        <strain evidence="1">V5/3M</strain>
    </source>
</reference>
<gene>
    <name evidence="1" type="ORF">BB934_00755</name>
</gene>
<organism evidence="1">
    <name type="scientific">Microvirga ossetica</name>
    <dbReference type="NCBI Taxonomy" id="1882682"/>
    <lineage>
        <taxon>Bacteria</taxon>
        <taxon>Pseudomonadati</taxon>
        <taxon>Pseudomonadota</taxon>
        <taxon>Alphaproteobacteria</taxon>
        <taxon>Hyphomicrobiales</taxon>
        <taxon>Methylobacteriaceae</taxon>
        <taxon>Microvirga</taxon>
    </lineage>
</organism>
<name>A0A1B2EAC3_9HYPH</name>
<dbReference type="AlphaFoldDB" id="A0A1B2EAC3"/>